<keyword evidence="2 7" id="KW-0812">Transmembrane</keyword>
<dbReference type="InterPro" id="IPR011527">
    <property type="entry name" value="ABC1_TM_dom"/>
</dbReference>
<dbReference type="Pfam" id="PF00005">
    <property type="entry name" value="ABC_tran"/>
    <property type="match status" value="1"/>
</dbReference>
<feature type="domain" description="ABC transmembrane type-1" evidence="9">
    <location>
        <begin position="47"/>
        <end position="302"/>
    </location>
</feature>
<dbReference type="Gene3D" id="3.40.50.300">
    <property type="entry name" value="P-loop containing nucleotide triphosphate hydrolases"/>
    <property type="match status" value="1"/>
</dbReference>
<evidence type="ECO:0000259" key="9">
    <source>
        <dbReference type="PROSITE" id="PS50929"/>
    </source>
</evidence>
<dbReference type="EMBL" id="MN740390">
    <property type="protein sequence ID" value="QHU04057.1"/>
    <property type="molecule type" value="Genomic_DNA"/>
</dbReference>
<dbReference type="GO" id="GO:0016020">
    <property type="term" value="C:membrane"/>
    <property type="evidence" value="ECO:0007669"/>
    <property type="project" value="UniProtKB-SubCell"/>
</dbReference>
<dbReference type="AlphaFoldDB" id="A0A6C0JI10"/>
<feature type="transmembrane region" description="Helical" evidence="7">
    <location>
        <begin position="245"/>
        <end position="264"/>
    </location>
</feature>
<evidence type="ECO:0000256" key="4">
    <source>
        <dbReference type="ARBA" id="ARBA00022840"/>
    </source>
</evidence>
<dbReference type="InterPro" id="IPR003593">
    <property type="entry name" value="AAA+_ATPase"/>
</dbReference>
<evidence type="ECO:0000259" key="8">
    <source>
        <dbReference type="PROSITE" id="PS50893"/>
    </source>
</evidence>
<dbReference type="PROSITE" id="PS00211">
    <property type="entry name" value="ABC_TRANSPORTER_1"/>
    <property type="match status" value="1"/>
</dbReference>
<dbReference type="PROSITE" id="PS50929">
    <property type="entry name" value="ABC_TM1F"/>
    <property type="match status" value="1"/>
</dbReference>
<evidence type="ECO:0000256" key="5">
    <source>
        <dbReference type="ARBA" id="ARBA00022989"/>
    </source>
</evidence>
<dbReference type="InterPro" id="IPR039421">
    <property type="entry name" value="Type_1_exporter"/>
</dbReference>
<name>A0A6C0JI10_9ZZZZ</name>
<evidence type="ECO:0000313" key="10">
    <source>
        <dbReference type="EMBL" id="QHU04057.1"/>
    </source>
</evidence>
<dbReference type="CDD" id="cd03228">
    <property type="entry name" value="ABCC_MRP_Like"/>
    <property type="match status" value="1"/>
</dbReference>
<evidence type="ECO:0000256" key="3">
    <source>
        <dbReference type="ARBA" id="ARBA00022741"/>
    </source>
</evidence>
<dbReference type="PANTHER" id="PTHR43394:SF1">
    <property type="entry name" value="ATP-BINDING CASSETTE SUB-FAMILY B MEMBER 10, MITOCHONDRIAL"/>
    <property type="match status" value="1"/>
</dbReference>
<keyword evidence="3" id="KW-0547">Nucleotide-binding</keyword>
<organism evidence="10">
    <name type="scientific">viral metagenome</name>
    <dbReference type="NCBI Taxonomy" id="1070528"/>
    <lineage>
        <taxon>unclassified sequences</taxon>
        <taxon>metagenomes</taxon>
        <taxon>organismal metagenomes</taxon>
    </lineage>
</organism>
<dbReference type="InterPro" id="IPR027417">
    <property type="entry name" value="P-loop_NTPase"/>
</dbReference>
<keyword evidence="5 7" id="KW-1133">Transmembrane helix</keyword>
<dbReference type="PANTHER" id="PTHR43394">
    <property type="entry name" value="ATP-DEPENDENT PERMEASE MDL1, MITOCHONDRIAL"/>
    <property type="match status" value="1"/>
</dbReference>
<evidence type="ECO:0000256" key="7">
    <source>
        <dbReference type="SAM" id="Phobius"/>
    </source>
</evidence>
<keyword evidence="4" id="KW-0067">ATP-binding</keyword>
<comment type="subcellular location">
    <subcellularLocation>
        <location evidence="1">Membrane</location>
        <topology evidence="1">Multi-pass membrane protein</topology>
    </subcellularLocation>
</comment>
<dbReference type="SUPFAM" id="SSF52540">
    <property type="entry name" value="P-loop containing nucleoside triphosphate hydrolases"/>
    <property type="match status" value="1"/>
</dbReference>
<dbReference type="InterPro" id="IPR017871">
    <property type="entry name" value="ABC_transporter-like_CS"/>
</dbReference>
<dbReference type="GO" id="GO:0015421">
    <property type="term" value="F:ABC-type oligopeptide transporter activity"/>
    <property type="evidence" value="ECO:0007669"/>
    <property type="project" value="TreeGrafter"/>
</dbReference>
<accession>A0A6C0JI10</accession>
<dbReference type="InterPro" id="IPR003439">
    <property type="entry name" value="ABC_transporter-like_ATP-bd"/>
</dbReference>
<dbReference type="GO" id="GO:0016887">
    <property type="term" value="F:ATP hydrolysis activity"/>
    <property type="evidence" value="ECO:0007669"/>
    <property type="project" value="InterPro"/>
</dbReference>
<protein>
    <recommendedName>
        <fullName evidence="11">ABC transporter domain-containing protein</fullName>
    </recommendedName>
</protein>
<dbReference type="PROSITE" id="PS50893">
    <property type="entry name" value="ABC_TRANSPORTER_2"/>
    <property type="match status" value="1"/>
</dbReference>
<reference evidence="10" key="1">
    <citation type="journal article" date="2020" name="Nature">
        <title>Giant virus diversity and host interactions through global metagenomics.</title>
        <authorList>
            <person name="Schulz F."/>
            <person name="Roux S."/>
            <person name="Paez-Espino D."/>
            <person name="Jungbluth S."/>
            <person name="Walsh D.A."/>
            <person name="Denef V.J."/>
            <person name="McMahon K.D."/>
            <person name="Konstantinidis K.T."/>
            <person name="Eloe-Fadrosh E.A."/>
            <person name="Kyrpides N.C."/>
            <person name="Woyke T."/>
        </authorList>
    </citation>
    <scope>NUCLEOTIDE SEQUENCE</scope>
    <source>
        <strain evidence="10">GVMAG-M-3300027708-20</strain>
    </source>
</reference>
<dbReference type="SUPFAM" id="SSF90123">
    <property type="entry name" value="ABC transporter transmembrane region"/>
    <property type="match status" value="1"/>
</dbReference>
<feature type="transmembrane region" description="Helical" evidence="7">
    <location>
        <begin position="59"/>
        <end position="80"/>
    </location>
</feature>
<dbReference type="GO" id="GO:0005524">
    <property type="term" value="F:ATP binding"/>
    <property type="evidence" value="ECO:0007669"/>
    <property type="project" value="UniProtKB-KW"/>
</dbReference>
<evidence type="ECO:0000256" key="1">
    <source>
        <dbReference type="ARBA" id="ARBA00004141"/>
    </source>
</evidence>
<dbReference type="Pfam" id="PF00664">
    <property type="entry name" value="ABC_membrane"/>
    <property type="match status" value="1"/>
</dbReference>
<dbReference type="SMART" id="SM00382">
    <property type="entry name" value="AAA"/>
    <property type="match status" value="1"/>
</dbReference>
<feature type="transmembrane region" description="Helical" evidence="7">
    <location>
        <begin position="159"/>
        <end position="178"/>
    </location>
</feature>
<proteinExistence type="predicted"/>
<feature type="domain" description="ABC transporter" evidence="8">
    <location>
        <begin position="339"/>
        <end position="550"/>
    </location>
</feature>
<feature type="transmembrane region" description="Helical" evidence="7">
    <location>
        <begin position="128"/>
        <end position="153"/>
    </location>
</feature>
<sequence>MNIILFLLQKFFSEEYINSGLVVFFNLLKNILRINGIAYITANVIKGIEKRNFDLTYQYFYYFVAISVAFIIIYAITNYLQNTLLTKMAQWVKREILKIILMTNNENFSDVNFIEFITPITRISVSSYIIFTTTLLVIIPTISFLSMIAAYFLYKNLNLGFFFIISNIMIFFYIYFFWNEMLDSKNKQETNVNDNEKYIINILNNIDKVVYRGQALAEMDIYKEKTDTNIKLTTDFYHLMNTHSFVLNTAVHIIMFLCMSYMIHLCMEKRMDSTIFVTFFTILLFYRDKMNDILNEIPEILEFTGRLVYIIDEFKKMLGNNEITELKIYKPVNVNFDTIRFENICYNYPKSDKYIFDNLNLTINMDNNIIGITGLSGNGKSTLAKLLIKMYKPASGNIYIDDVEITEIDPHYIREHVTYVNQNSKLFDKVIVDNMLYGCKDLDKCKSHMDEILKYPKIAKLYRDVDIHNKKTGSLGEKISGGQRQVVNVISGLINPTQILILDEPTNALDPELKAELIGIIKEFKKYKKSIIIISHDKDVFQIFDEKITI</sequence>
<evidence type="ECO:0000256" key="6">
    <source>
        <dbReference type="ARBA" id="ARBA00023136"/>
    </source>
</evidence>
<dbReference type="InterPro" id="IPR036640">
    <property type="entry name" value="ABC1_TM_sf"/>
</dbReference>
<evidence type="ECO:0008006" key="11">
    <source>
        <dbReference type="Google" id="ProtNLM"/>
    </source>
</evidence>
<evidence type="ECO:0000256" key="2">
    <source>
        <dbReference type="ARBA" id="ARBA00022692"/>
    </source>
</evidence>
<keyword evidence="6 7" id="KW-0472">Membrane</keyword>
<dbReference type="Gene3D" id="1.20.1560.10">
    <property type="entry name" value="ABC transporter type 1, transmembrane domain"/>
    <property type="match status" value="1"/>
</dbReference>